<dbReference type="SMART" id="SM01075">
    <property type="entry name" value="CDT1"/>
    <property type="match status" value="1"/>
</dbReference>
<evidence type="ECO:0000313" key="6">
    <source>
        <dbReference type="Ensembl" id="ENSAOWP00000018079.1"/>
    </source>
</evidence>
<evidence type="ECO:0000256" key="1">
    <source>
        <dbReference type="ARBA" id="ARBA00008356"/>
    </source>
</evidence>
<feature type="region of interest" description="Disordered" evidence="4">
    <location>
        <begin position="159"/>
        <end position="187"/>
    </location>
</feature>
<dbReference type="PANTHER" id="PTHR28637:SF1">
    <property type="entry name" value="DNA REPLICATION FACTOR CDT1"/>
    <property type="match status" value="1"/>
</dbReference>
<evidence type="ECO:0000313" key="7">
    <source>
        <dbReference type="Proteomes" id="UP000694424"/>
    </source>
</evidence>
<sequence>MPRSQYPACQQLSTAPARKILLCFQDQARSQFSAPEGSEEEEPVPSQYPPGSVPGQGSPAPAPPSLGPGTGGKGSFPRQRPQLHPSLGCLQPGGAGRVTAPEREHAAGATRCRGWIKTSYRSAAEPGAARHAPAWAPSLPAGGQWACTDSSRFLAAGSVPDRRAASPPPRQAVPRHRGTGSPLVAGGGKLTHPWVALAGPQHSAQPIPAGGGVPTYRSQAHRGTPAAPLTHGWPQHTQRGQHICTPPPKPDTGATHKPPPPPGRAPPAPPPPRGAPGRRRRQELEEEPGPAERSGKSARKRLELHRDAEPGPPASPRFLFVFPGFLGCVFLFVWKSLFLTCVSSSPPQENVAELKCRLQRMKALAQLVKLPSVSPETSADLKSHLKRAQELELRIREKRAENKAKLEAQPSKETSSSAKAPAYQRFHTLAQDVPPGLMLPYKFKVLAEMFRSMDAIVGMLFNRSETITFAKVKQGVQDVMRKQFEERHVGQIKAVYPASYRLRQEKNIPTFSSSIKKSDYQLTLEPVLGEEEKMDGRPHLSASRLLERRKEFNRNLVNIVKQHHKAFMASLSPPMVVPDDKLMRWHPRFNVDEVPDITPAELPRPPQGDRLTTAQEVLTTARGIMTPKMEKALANMALKTAEASVGEPVVSNAASPASTSSALKGVSQALLERIRAKEAQKMQALMTRAPQQEERLAMLGRLPAMARILRNVFVAEKKQALTLEVACTRMTDSYHTQMSAGDMEKHLRLFAELLPDWVSVHTLRTDTYIKLDKGKDLNLIAERLAQAVKAAEAP</sequence>
<comment type="similarity">
    <text evidence="1">Belongs to the Cdt1 family.</text>
</comment>
<proteinExistence type="inferred from homology"/>
<feature type="compositionally biased region" description="Pro residues" evidence="4">
    <location>
        <begin position="257"/>
        <end position="274"/>
    </location>
</feature>
<dbReference type="InterPro" id="IPR036390">
    <property type="entry name" value="WH_DNA-bd_sf"/>
</dbReference>
<keyword evidence="2" id="KW-0131">Cell cycle</keyword>
<dbReference type="CDD" id="cd08767">
    <property type="entry name" value="Cdt1_c"/>
    <property type="match status" value="1"/>
</dbReference>
<dbReference type="GO" id="GO:0071163">
    <property type="term" value="P:DNA replication preinitiation complex assembly"/>
    <property type="evidence" value="ECO:0007669"/>
    <property type="project" value="InterPro"/>
</dbReference>
<evidence type="ECO:0000256" key="3">
    <source>
        <dbReference type="SAM" id="Coils"/>
    </source>
</evidence>
<accession>A0A8B9PXE1</accession>
<dbReference type="GO" id="GO:0000278">
    <property type="term" value="P:mitotic cell cycle"/>
    <property type="evidence" value="ECO:0007669"/>
    <property type="project" value="TreeGrafter"/>
</dbReference>
<dbReference type="Pfam" id="PF08839">
    <property type="entry name" value="CDT1"/>
    <property type="match status" value="1"/>
</dbReference>
<evidence type="ECO:0000259" key="5">
    <source>
        <dbReference type="SMART" id="SM01075"/>
    </source>
</evidence>
<dbReference type="InterPro" id="IPR038090">
    <property type="entry name" value="Cdt1_C_WH_dom_sf"/>
</dbReference>
<keyword evidence="7" id="KW-1185">Reference proteome</keyword>
<keyword evidence="3" id="KW-0175">Coiled coil</keyword>
<dbReference type="SUPFAM" id="SSF46785">
    <property type="entry name" value="Winged helix' DNA-binding domain"/>
    <property type="match status" value="1"/>
</dbReference>
<dbReference type="CDD" id="cd08674">
    <property type="entry name" value="Cdt1_m"/>
    <property type="match status" value="1"/>
</dbReference>
<dbReference type="Gene3D" id="1.10.10.1420">
    <property type="entry name" value="DNA replication factor Cdt1, C-terminal WH domain"/>
    <property type="match status" value="1"/>
</dbReference>
<evidence type="ECO:0000256" key="4">
    <source>
        <dbReference type="SAM" id="MobiDB-lite"/>
    </source>
</evidence>
<dbReference type="InterPro" id="IPR032054">
    <property type="entry name" value="Cdt1_C"/>
</dbReference>
<feature type="region of interest" description="Disordered" evidence="4">
    <location>
        <begin position="30"/>
        <end position="109"/>
    </location>
</feature>
<protein>
    <submittedName>
        <fullName evidence="6">Chromatin licensing and DNA replication factor 1</fullName>
    </submittedName>
</protein>
<feature type="domain" description="CDT1 Geminin-binding" evidence="5">
    <location>
        <begin position="439"/>
        <end position="604"/>
    </location>
</feature>
<dbReference type="Pfam" id="PF16679">
    <property type="entry name" value="CDT1_C"/>
    <property type="match status" value="1"/>
</dbReference>
<dbReference type="AlphaFoldDB" id="A0A8B9PXE1"/>
<dbReference type="GO" id="GO:0003677">
    <property type="term" value="F:DNA binding"/>
    <property type="evidence" value="ECO:0007669"/>
    <property type="project" value="InterPro"/>
</dbReference>
<dbReference type="Proteomes" id="UP000694424">
    <property type="component" value="Unplaced"/>
</dbReference>
<name>A0A8B9PXE1_APTOW</name>
<feature type="coiled-coil region" evidence="3">
    <location>
        <begin position="381"/>
        <end position="408"/>
    </location>
</feature>
<dbReference type="Ensembl" id="ENSAOWT00000020509.1">
    <property type="protein sequence ID" value="ENSAOWP00000018079.1"/>
    <property type="gene ID" value="ENSAOWG00000012340.1"/>
</dbReference>
<organism evidence="6 7">
    <name type="scientific">Apteryx owenii</name>
    <name type="common">Little spotted kiwi</name>
    <dbReference type="NCBI Taxonomy" id="8824"/>
    <lineage>
        <taxon>Eukaryota</taxon>
        <taxon>Metazoa</taxon>
        <taxon>Chordata</taxon>
        <taxon>Craniata</taxon>
        <taxon>Vertebrata</taxon>
        <taxon>Euteleostomi</taxon>
        <taxon>Archelosauria</taxon>
        <taxon>Archosauria</taxon>
        <taxon>Dinosauria</taxon>
        <taxon>Saurischia</taxon>
        <taxon>Theropoda</taxon>
        <taxon>Coelurosauria</taxon>
        <taxon>Aves</taxon>
        <taxon>Palaeognathae</taxon>
        <taxon>Apterygiformes</taxon>
        <taxon>Apterygidae</taxon>
        <taxon>Apteryx</taxon>
    </lineage>
</organism>
<dbReference type="InterPro" id="IPR014939">
    <property type="entry name" value="CDT1_Gemini-bd-like"/>
</dbReference>
<dbReference type="GO" id="GO:0030174">
    <property type="term" value="P:regulation of DNA-templated DNA replication initiation"/>
    <property type="evidence" value="ECO:0007669"/>
    <property type="project" value="InterPro"/>
</dbReference>
<dbReference type="PANTHER" id="PTHR28637">
    <property type="entry name" value="DNA REPLICATION FACTOR CDT1"/>
    <property type="match status" value="1"/>
</dbReference>
<dbReference type="GO" id="GO:0005634">
    <property type="term" value="C:nucleus"/>
    <property type="evidence" value="ECO:0007669"/>
    <property type="project" value="TreeGrafter"/>
</dbReference>
<dbReference type="GO" id="GO:0000076">
    <property type="term" value="P:DNA replication checkpoint signaling"/>
    <property type="evidence" value="ECO:0007669"/>
    <property type="project" value="TreeGrafter"/>
</dbReference>
<dbReference type="InterPro" id="IPR045173">
    <property type="entry name" value="Cdt1"/>
</dbReference>
<reference evidence="6" key="1">
    <citation type="submission" date="2025-08" db="UniProtKB">
        <authorList>
            <consortium name="Ensembl"/>
        </authorList>
    </citation>
    <scope>IDENTIFICATION</scope>
</reference>
<evidence type="ECO:0000256" key="2">
    <source>
        <dbReference type="ARBA" id="ARBA00023306"/>
    </source>
</evidence>
<dbReference type="GO" id="GO:0070182">
    <property type="term" value="F:DNA polymerase binding"/>
    <property type="evidence" value="ECO:0007669"/>
    <property type="project" value="TreeGrafter"/>
</dbReference>
<feature type="region of interest" description="Disordered" evidence="4">
    <location>
        <begin position="200"/>
        <end position="299"/>
    </location>
</feature>
<reference evidence="6" key="2">
    <citation type="submission" date="2025-09" db="UniProtKB">
        <authorList>
            <consortium name="Ensembl"/>
        </authorList>
    </citation>
    <scope>IDENTIFICATION</scope>
</reference>